<evidence type="ECO:0008006" key="3">
    <source>
        <dbReference type="Google" id="ProtNLM"/>
    </source>
</evidence>
<dbReference type="SUPFAM" id="SSF52540">
    <property type="entry name" value="P-loop containing nucleoside triphosphate hydrolases"/>
    <property type="match status" value="1"/>
</dbReference>
<comment type="caution">
    <text evidence="1">The sequence shown here is derived from an EMBL/GenBank/DDBJ whole genome shotgun (WGS) entry which is preliminary data.</text>
</comment>
<dbReference type="Gene3D" id="3.40.50.300">
    <property type="entry name" value="P-loop containing nucleotide triphosphate hydrolases"/>
    <property type="match status" value="1"/>
</dbReference>
<sequence>MTIDWGSVDWWDLPGPSAFLGRAVDRLASDDGGLIGLSFPIRRPTGLILALVSALEQGRGLRAILVDARNASGARSPAHALAAAAGAPPGSIRSTNDFIESAALANAVFLIDELGVEQWNQWSLFFRTFRNERTRSGRISAPSLGVLTPLTLPLDEVEAVFGSSEVKWRDVVSRADMHLFVESRLGRSGRLAERAAVATVAEVACWDPGIALQLTERPIGDQIDPRQLLSALELKLGTPSWSNGLVDLMDGAPHMHTLALLGSRELLARRVWRAHVATIFPAIEQIRQAFVERYFGKLTSILPVTKTFQNNTQRTYHHPLELEINDVFYHLKDEIPPLEANLLRDLKTLRTSMAHMEPGDASLIVRASRSWQMMLGDTEGFAGGVGWDWPRCGQRLVLLVGPSGAGKSSYAAANYSTELVISADAIREELYGSHNMTGGQEAVFNTVRQRARLALAAGNSVVIDATNLRRNDRLLNATLVPADIAVDYVLIDRPMAEKLRDGGWRLEKKGLIEGHTNLLLGELGDILAGDGLPNVTVLDRRT</sequence>
<organism evidence="1 2">
    <name type="scientific">Mesorhizobium robiniae</name>
    <dbReference type="NCBI Taxonomy" id="559315"/>
    <lineage>
        <taxon>Bacteria</taxon>
        <taxon>Pseudomonadati</taxon>
        <taxon>Pseudomonadota</taxon>
        <taxon>Alphaproteobacteria</taxon>
        <taxon>Hyphomicrobiales</taxon>
        <taxon>Phyllobacteriaceae</taxon>
        <taxon>Mesorhizobium</taxon>
    </lineage>
</organism>
<dbReference type="EMBL" id="JBEPMC010000018">
    <property type="protein sequence ID" value="MET3583476.1"/>
    <property type="molecule type" value="Genomic_DNA"/>
</dbReference>
<keyword evidence="2" id="KW-1185">Reference proteome</keyword>
<dbReference type="Pfam" id="PF13671">
    <property type="entry name" value="AAA_33"/>
    <property type="match status" value="1"/>
</dbReference>
<protein>
    <recommendedName>
        <fullName evidence="3">AAA family ATPase</fullName>
    </recommendedName>
</protein>
<gene>
    <name evidence="1" type="ORF">ABID19_006541</name>
</gene>
<dbReference type="RefSeq" id="WP_263807006.1">
    <property type="nucleotide sequence ID" value="NZ_JBEPMC010000018.1"/>
</dbReference>
<accession>A0ABV2GYV8</accession>
<dbReference type="InterPro" id="IPR027417">
    <property type="entry name" value="P-loop_NTPase"/>
</dbReference>
<dbReference type="Proteomes" id="UP001549204">
    <property type="component" value="Unassembled WGS sequence"/>
</dbReference>
<evidence type="ECO:0000313" key="1">
    <source>
        <dbReference type="EMBL" id="MET3583476.1"/>
    </source>
</evidence>
<name>A0ABV2GYV8_9HYPH</name>
<reference evidence="1 2" key="1">
    <citation type="submission" date="2024-06" db="EMBL/GenBank/DDBJ databases">
        <title>Genomic Encyclopedia of Type Strains, Phase IV (KMG-IV): sequencing the most valuable type-strain genomes for metagenomic binning, comparative biology and taxonomic classification.</title>
        <authorList>
            <person name="Goeker M."/>
        </authorList>
    </citation>
    <scope>NUCLEOTIDE SEQUENCE [LARGE SCALE GENOMIC DNA]</scope>
    <source>
        <strain evidence="1 2">DSM 100022</strain>
    </source>
</reference>
<evidence type="ECO:0000313" key="2">
    <source>
        <dbReference type="Proteomes" id="UP001549204"/>
    </source>
</evidence>
<proteinExistence type="predicted"/>